<reference evidence="6 7" key="1">
    <citation type="journal article" date="2019" name="Nat. Ecol. Evol.">
        <title>Megaphylogeny resolves global patterns of mushroom evolution.</title>
        <authorList>
            <person name="Varga T."/>
            <person name="Krizsan K."/>
            <person name="Foldi C."/>
            <person name="Dima B."/>
            <person name="Sanchez-Garcia M."/>
            <person name="Sanchez-Ramirez S."/>
            <person name="Szollosi G.J."/>
            <person name="Szarkandi J.G."/>
            <person name="Papp V."/>
            <person name="Albert L."/>
            <person name="Andreopoulos W."/>
            <person name="Angelini C."/>
            <person name="Antonin V."/>
            <person name="Barry K.W."/>
            <person name="Bougher N.L."/>
            <person name="Buchanan P."/>
            <person name="Buyck B."/>
            <person name="Bense V."/>
            <person name="Catcheside P."/>
            <person name="Chovatia M."/>
            <person name="Cooper J."/>
            <person name="Damon W."/>
            <person name="Desjardin D."/>
            <person name="Finy P."/>
            <person name="Geml J."/>
            <person name="Haridas S."/>
            <person name="Hughes K."/>
            <person name="Justo A."/>
            <person name="Karasinski D."/>
            <person name="Kautmanova I."/>
            <person name="Kiss B."/>
            <person name="Kocsube S."/>
            <person name="Kotiranta H."/>
            <person name="LaButti K.M."/>
            <person name="Lechner B.E."/>
            <person name="Liimatainen K."/>
            <person name="Lipzen A."/>
            <person name="Lukacs Z."/>
            <person name="Mihaltcheva S."/>
            <person name="Morgado L.N."/>
            <person name="Niskanen T."/>
            <person name="Noordeloos M.E."/>
            <person name="Ohm R.A."/>
            <person name="Ortiz-Santana B."/>
            <person name="Ovrebo C."/>
            <person name="Racz N."/>
            <person name="Riley R."/>
            <person name="Savchenko A."/>
            <person name="Shiryaev A."/>
            <person name="Soop K."/>
            <person name="Spirin V."/>
            <person name="Szebenyi C."/>
            <person name="Tomsovsky M."/>
            <person name="Tulloss R.E."/>
            <person name="Uehling J."/>
            <person name="Grigoriev I.V."/>
            <person name="Vagvolgyi C."/>
            <person name="Papp T."/>
            <person name="Martin F.M."/>
            <person name="Miettinen O."/>
            <person name="Hibbett D.S."/>
            <person name="Nagy L.G."/>
        </authorList>
    </citation>
    <scope>NUCLEOTIDE SEQUENCE [LARGE SCALE GENOMIC DNA]</scope>
    <source>
        <strain evidence="6 7">FP101781</strain>
    </source>
</reference>
<keyword evidence="5" id="KW-0812">Transmembrane</keyword>
<feature type="transmembrane region" description="Helical" evidence="5">
    <location>
        <begin position="6"/>
        <end position="24"/>
    </location>
</feature>
<dbReference type="STRING" id="71717.A0A4Y7TM12"/>
<evidence type="ECO:0000256" key="3">
    <source>
        <dbReference type="ARBA" id="ARBA00038050"/>
    </source>
</evidence>
<dbReference type="GO" id="GO:0004045">
    <property type="term" value="F:peptidyl-tRNA hydrolase activity"/>
    <property type="evidence" value="ECO:0007669"/>
    <property type="project" value="UniProtKB-EC"/>
</dbReference>
<dbReference type="PANTHER" id="PTHR12649:SF11">
    <property type="entry name" value="PEPTIDYL-TRNA HYDROLASE 2, MITOCHONDRIAL"/>
    <property type="match status" value="1"/>
</dbReference>
<evidence type="ECO:0000256" key="5">
    <source>
        <dbReference type="SAM" id="Phobius"/>
    </source>
</evidence>
<dbReference type="InterPro" id="IPR002833">
    <property type="entry name" value="PTH2"/>
</dbReference>
<evidence type="ECO:0000256" key="4">
    <source>
        <dbReference type="ARBA" id="ARBA00048707"/>
    </source>
</evidence>
<sequence length="131" mass="14291">MDGFSAQTYSTLIAVSVAVGFWFGKVFSANGSRNPKESPALSEEDLKDDCKLALVVRMDLGMNKGKIAAQCSHATLACYKSLLSSNPKLLEHWEKLGQTKVALRCSSEEELGSLQAHAHRLHLTARSIRDA</sequence>
<keyword evidence="5" id="KW-0472">Membrane</keyword>
<name>A0A4Y7TM12_COPMI</name>
<accession>A0A4Y7TM12</accession>
<dbReference type="SUPFAM" id="SSF102462">
    <property type="entry name" value="Peptidyl-tRNA hydrolase II"/>
    <property type="match status" value="1"/>
</dbReference>
<protein>
    <recommendedName>
        <fullName evidence="1">peptidyl-tRNA hydrolase</fullName>
        <ecNumber evidence="1">3.1.1.29</ecNumber>
    </recommendedName>
</protein>
<comment type="similarity">
    <text evidence="3">Belongs to the PTH2 family.</text>
</comment>
<keyword evidence="5" id="KW-1133">Transmembrane helix</keyword>
<gene>
    <name evidence="6" type="ORF">FA13DRAFT_1449655</name>
</gene>
<proteinExistence type="inferred from homology"/>
<dbReference type="InterPro" id="IPR023476">
    <property type="entry name" value="Pep_tRNA_hydro_II_dom_sf"/>
</dbReference>
<dbReference type="GO" id="GO:0005829">
    <property type="term" value="C:cytosol"/>
    <property type="evidence" value="ECO:0007669"/>
    <property type="project" value="TreeGrafter"/>
</dbReference>
<keyword evidence="7" id="KW-1185">Reference proteome</keyword>
<comment type="catalytic activity">
    <reaction evidence="4">
        <text>an N-acyl-L-alpha-aminoacyl-tRNA + H2O = an N-acyl-L-amino acid + a tRNA + H(+)</text>
        <dbReference type="Rhea" id="RHEA:54448"/>
        <dbReference type="Rhea" id="RHEA-COMP:10123"/>
        <dbReference type="Rhea" id="RHEA-COMP:13883"/>
        <dbReference type="ChEBI" id="CHEBI:15377"/>
        <dbReference type="ChEBI" id="CHEBI:15378"/>
        <dbReference type="ChEBI" id="CHEBI:59874"/>
        <dbReference type="ChEBI" id="CHEBI:78442"/>
        <dbReference type="ChEBI" id="CHEBI:138191"/>
        <dbReference type="EC" id="3.1.1.29"/>
    </reaction>
</comment>
<evidence type="ECO:0000313" key="7">
    <source>
        <dbReference type="Proteomes" id="UP000298030"/>
    </source>
</evidence>
<dbReference type="OrthoDB" id="1733656at2759"/>
<dbReference type="Proteomes" id="UP000298030">
    <property type="component" value="Unassembled WGS sequence"/>
</dbReference>
<dbReference type="AlphaFoldDB" id="A0A4Y7TM12"/>
<keyword evidence="2 6" id="KW-0378">Hydrolase</keyword>
<organism evidence="6 7">
    <name type="scientific">Coprinellus micaceus</name>
    <name type="common">Glistening ink-cap mushroom</name>
    <name type="synonym">Coprinus micaceus</name>
    <dbReference type="NCBI Taxonomy" id="71717"/>
    <lineage>
        <taxon>Eukaryota</taxon>
        <taxon>Fungi</taxon>
        <taxon>Dikarya</taxon>
        <taxon>Basidiomycota</taxon>
        <taxon>Agaricomycotina</taxon>
        <taxon>Agaricomycetes</taxon>
        <taxon>Agaricomycetidae</taxon>
        <taxon>Agaricales</taxon>
        <taxon>Agaricineae</taxon>
        <taxon>Psathyrellaceae</taxon>
        <taxon>Coprinellus</taxon>
    </lineage>
</organism>
<evidence type="ECO:0000313" key="6">
    <source>
        <dbReference type="EMBL" id="TEB35220.1"/>
    </source>
</evidence>
<dbReference type="PANTHER" id="PTHR12649">
    <property type="entry name" value="PEPTIDYL-TRNA HYDROLASE 2"/>
    <property type="match status" value="1"/>
</dbReference>
<comment type="caution">
    <text evidence="6">The sequence shown here is derived from an EMBL/GenBank/DDBJ whole genome shotgun (WGS) entry which is preliminary data.</text>
</comment>
<dbReference type="FunFam" id="3.40.1490.10:FF:000002">
    <property type="entry name" value="Peptidyl-tRNA hydrolase 2, mitochondrial"/>
    <property type="match status" value="1"/>
</dbReference>
<dbReference type="Gene3D" id="3.40.1490.10">
    <property type="entry name" value="Bit1"/>
    <property type="match status" value="1"/>
</dbReference>
<dbReference type="EC" id="3.1.1.29" evidence="1"/>
<evidence type="ECO:0000256" key="1">
    <source>
        <dbReference type="ARBA" id="ARBA00013260"/>
    </source>
</evidence>
<evidence type="ECO:0000256" key="2">
    <source>
        <dbReference type="ARBA" id="ARBA00022801"/>
    </source>
</evidence>
<dbReference type="EMBL" id="QPFP01000008">
    <property type="protein sequence ID" value="TEB35220.1"/>
    <property type="molecule type" value="Genomic_DNA"/>
</dbReference>
<dbReference type="Pfam" id="PF01981">
    <property type="entry name" value="PTH2"/>
    <property type="match status" value="1"/>
</dbReference>